<evidence type="ECO:0000256" key="3">
    <source>
        <dbReference type="ARBA" id="ARBA00012654"/>
    </source>
</evidence>
<feature type="domain" description="Restriction endonuclease type I HsdR N-terminal" evidence="11">
    <location>
        <begin position="39"/>
        <end position="216"/>
    </location>
</feature>
<proteinExistence type="inferred from homology"/>
<dbReference type="CDD" id="cd22332">
    <property type="entry name" value="HsdR_N"/>
    <property type="match status" value="1"/>
</dbReference>
<keyword evidence="6" id="KW-0680">Restriction system</keyword>
<evidence type="ECO:0000313" key="12">
    <source>
        <dbReference type="EMBL" id="SMP43889.1"/>
    </source>
</evidence>
<sequence>METTCLFRRKFQEPLLWASAVARRTHDNRGFAKIEMPTINEDTVEQAALDWLSEVGFDVLHGSTIAPDGDDPERASFQNVVLEERLRDAIERLNPRLPSEAVNEALRKVLRPDLPTVIQNNRAFHQRLRDGVEIEYRRDDGSIAGDHAKLLDDNESANDLLAFNQFVVAEHGNNRRLDIALFVNGLPLVIIELKNSADEQATVDKAFAQLLTYKAELTTLFG</sequence>
<comment type="caution">
    <text evidence="12">The sequence shown here is derived from an EMBL/GenBank/DDBJ whole genome shotgun (WGS) entry which is preliminary data.</text>
</comment>
<dbReference type="Gene3D" id="3.90.1570.50">
    <property type="match status" value="1"/>
</dbReference>
<dbReference type="PANTHER" id="PTHR30195">
    <property type="entry name" value="TYPE I SITE-SPECIFIC DEOXYRIBONUCLEASE PROTEIN SUBUNIT M AND R"/>
    <property type="match status" value="1"/>
</dbReference>
<evidence type="ECO:0000256" key="8">
    <source>
        <dbReference type="ARBA" id="ARBA00022801"/>
    </source>
</evidence>
<keyword evidence="4" id="KW-0540">Nuclease</keyword>
<evidence type="ECO:0000259" key="11">
    <source>
        <dbReference type="Pfam" id="PF04313"/>
    </source>
</evidence>
<protein>
    <recommendedName>
        <fullName evidence="3">type I site-specific deoxyribonuclease</fullName>
        <ecNumber evidence="3">3.1.21.3</ecNumber>
    </recommendedName>
</protein>
<evidence type="ECO:0000256" key="4">
    <source>
        <dbReference type="ARBA" id="ARBA00022722"/>
    </source>
</evidence>
<reference evidence="12 13" key="1">
    <citation type="submission" date="2017-05" db="EMBL/GenBank/DDBJ databases">
        <authorList>
            <person name="Varghese N."/>
            <person name="Submissions S."/>
        </authorList>
    </citation>
    <scope>NUCLEOTIDE SEQUENCE [LARGE SCALE GENOMIC DNA]</scope>
    <source>
        <strain evidence="12 13">DSM 25457</strain>
    </source>
</reference>
<gene>
    <name evidence="12" type="ORF">SAMN06265222_1011025</name>
</gene>
<evidence type="ECO:0000256" key="7">
    <source>
        <dbReference type="ARBA" id="ARBA00022759"/>
    </source>
</evidence>
<evidence type="ECO:0000256" key="1">
    <source>
        <dbReference type="ARBA" id="ARBA00000851"/>
    </source>
</evidence>
<name>A0ABY1PSL7_9BACT</name>
<comment type="catalytic activity">
    <reaction evidence="1">
        <text>Endonucleolytic cleavage of DNA to give random double-stranded fragments with terminal 5'-phosphates, ATP is simultaneously hydrolyzed.</text>
        <dbReference type="EC" id="3.1.21.3"/>
    </reaction>
</comment>
<keyword evidence="7" id="KW-0255">Endonuclease</keyword>
<dbReference type="InterPro" id="IPR007409">
    <property type="entry name" value="Restrct_endonuc_type1_HsdR_N"/>
</dbReference>
<dbReference type="Proteomes" id="UP001158067">
    <property type="component" value="Unassembled WGS sequence"/>
</dbReference>
<keyword evidence="8" id="KW-0378">Hydrolase</keyword>
<keyword evidence="10" id="KW-0238">DNA-binding</keyword>
<dbReference type="InterPro" id="IPR051268">
    <property type="entry name" value="Type-I_R_enzyme_R_subunit"/>
</dbReference>
<accession>A0ABY1PSL7</accession>
<dbReference type="EMBL" id="FXUG01000001">
    <property type="protein sequence ID" value="SMP43889.1"/>
    <property type="molecule type" value="Genomic_DNA"/>
</dbReference>
<dbReference type="EC" id="3.1.21.3" evidence="3"/>
<keyword evidence="13" id="KW-1185">Reference proteome</keyword>
<evidence type="ECO:0000256" key="2">
    <source>
        <dbReference type="ARBA" id="ARBA00008598"/>
    </source>
</evidence>
<dbReference type="PANTHER" id="PTHR30195:SF15">
    <property type="entry name" value="TYPE I RESTRICTION ENZYME HINDI ENDONUCLEASE SUBUNIT"/>
    <property type="match status" value="1"/>
</dbReference>
<evidence type="ECO:0000256" key="10">
    <source>
        <dbReference type="ARBA" id="ARBA00023125"/>
    </source>
</evidence>
<evidence type="ECO:0000313" key="13">
    <source>
        <dbReference type="Proteomes" id="UP001158067"/>
    </source>
</evidence>
<dbReference type="Pfam" id="PF04313">
    <property type="entry name" value="HSDR_N"/>
    <property type="match status" value="1"/>
</dbReference>
<evidence type="ECO:0000256" key="9">
    <source>
        <dbReference type="ARBA" id="ARBA00022840"/>
    </source>
</evidence>
<evidence type="ECO:0000256" key="6">
    <source>
        <dbReference type="ARBA" id="ARBA00022747"/>
    </source>
</evidence>
<evidence type="ECO:0000256" key="5">
    <source>
        <dbReference type="ARBA" id="ARBA00022741"/>
    </source>
</evidence>
<comment type="similarity">
    <text evidence="2">Belongs to the HsdR family.</text>
</comment>
<keyword evidence="5" id="KW-0547">Nucleotide-binding</keyword>
<organism evidence="12 13">
    <name type="scientific">Neorhodopirellula lusitana</name>
    <dbReference type="NCBI Taxonomy" id="445327"/>
    <lineage>
        <taxon>Bacteria</taxon>
        <taxon>Pseudomonadati</taxon>
        <taxon>Planctomycetota</taxon>
        <taxon>Planctomycetia</taxon>
        <taxon>Pirellulales</taxon>
        <taxon>Pirellulaceae</taxon>
        <taxon>Neorhodopirellula</taxon>
    </lineage>
</organism>
<keyword evidence="9" id="KW-0067">ATP-binding</keyword>